<dbReference type="AlphaFoldDB" id="A0AAD1S7X0"/>
<evidence type="ECO:0000256" key="4">
    <source>
        <dbReference type="ARBA" id="ARBA00022980"/>
    </source>
</evidence>
<evidence type="ECO:0000256" key="8">
    <source>
        <dbReference type="ARBA" id="ARBA00035425"/>
    </source>
</evidence>
<proteinExistence type="inferred from homology"/>
<evidence type="ECO:0000313" key="10">
    <source>
        <dbReference type="Proteomes" id="UP001295444"/>
    </source>
</evidence>
<dbReference type="GO" id="GO:0005762">
    <property type="term" value="C:mitochondrial large ribosomal subunit"/>
    <property type="evidence" value="ECO:0007669"/>
    <property type="project" value="InterPro"/>
</dbReference>
<dbReference type="Proteomes" id="UP001295444">
    <property type="component" value="Chromosome 05"/>
</dbReference>
<protein>
    <recommendedName>
        <fullName evidence="7">Large ribosomal subunit protein mL52</fullName>
    </recommendedName>
    <alternativeName>
        <fullName evidence="8">39S ribosomal protein L52, mitochondrial</fullName>
    </alternativeName>
</protein>
<evidence type="ECO:0000256" key="1">
    <source>
        <dbReference type="ARBA" id="ARBA00004173"/>
    </source>
</evidence>
<keyword evidence="3" id="KW-0809">Transit peptide</keyword>
<evidence type="ECO:0000256" key="7">
    <source>
        <dbReference type="ARBA" id="ARBA00035181"/>
    </source>
</evidence>
<evidence type="ECO:0000256" key="2">
    <source>
        <dbReference type="ARBA" id="ARBA00007232"/>
    </source>
</evidence>
<organism evidence="9 10">
    <name type="scientific">Pelobates cultripes</name>
    <name type="common">Western spadefoot toad</name>
    <dbReference type="NCBI Taxonomy" id="61616"/>
    <lineage>
        <taxon>Eukaryota</taxon>
        <taxon>Metazoa</taxon>
        <taxon>Chordata</taxon>
        <taxon>Craniata</taxon>
        <taxon>Vertebrata</taxon>
        <taxon>Euteleostomi</taxon>
        <taxon>Amphibia</taxon>
        <taxon>Batrachia</taxon>
        <taxon>Anura</taxon>
        <taxon>Pelobatoidea</taxon>
        <taxon>Pelobatidae</taxon>
        <taxon>Pelobates</taxon>
    </lineage>
</organism>
<comment type="similarity">
    <text evidence="2">Belongs to the mitochondrion-specific ribosomal protein mL52 family.</text>
</comment>
<name>A0AAD1S7X0_PELCU</name>
<keyword evidence="5" id="KW-0496">Mitochondrion</keyword>
<dbReference type="PANTHER" id="PTHR34090">
    <property type="entry name" value="39S RIBOSOMAL PROTEIN L52, MITOCHONDRIAL"/>
    <property type="match status" value="1"/>
</dbReference>
<dbReference type="GO" id="GO:0032543">
    <property type="term" value="P:mitochondrial translation"/>
    <property type="evidence" value="ECO:0007669"/>
    <property type="project" value="InterPro"/>
</dbReference>
<gene>
    <name evidence="9" type="ORF">PECUL_23A045800</name>
</gene>
<evidence type="ECO:0000256" key="3">
    <source>
        <dbReference type="ARBA" id="ARBA00022946"/>
    </source>
</evidence>
<dbReference type="Pfam" id="PF18699">
    <property type="entry name" value="MRPL52"/>
    <property type="match status" value="1"/>
</dbReference>
<sequence>MAAPLLVRNLHLCGLQNRAVLCITQRSLQTSASLCAGQEFRIRHGFARSGSEYGPLTDLPDWSFADGRPGVPWKGQIRRKEEREAFARRVIVLSTEMEKGIKKWNDKQQALKDEQKLKEKMQLKHKAIHKKNVEP</sequence>
<accession>A0AAD1S7X0</accession>
<comment type="subcellular location">
    <subcellularLocation>
        <location evidence="1">Mitochondrion</location>
    </subcellularLocation>
</comment>
<evidence type="ECO:0000256" key="5">
    <source>
        <dbReference type="ARBA" id="ARBA00023128"/>
    </source>
</evidence>
<dbReference type="PANTHER" id="PTHR34090:SF1">
    <property type="entry name" value="LARGE RIBOSOMAL SUBUNIT PROTEIN ML52"/>
    <property type="match status" value="1"/>
</dbReference>
<keyword evidence="10" id="KW-1185">Reference proteome</keyword>
<dbReference type="GO" id="GO:0003735">
    <property type="term" value="F:structural constituent of ribosome"/>
    <property type="evidence" value="ECO:0007669"/>
    <property type="project" value="InterPro"/>
</dbReference>
<dbReference type="EMBL" id="OW240916">
    <property type="protein sequence ID" value="CAH2294485.1"/>
    <property type="molecule type" value="Genomic_DNA"/>
</dbReference>
<dbReference type="InterPro" id="IPR034596">
    <property type="entry name" value="Ribosomal_mL52"/>
</dbReference>
<reference evidence="9" key="1">
    <citation type="submission" date="2022-03" db="EMBL/GenBank/DDBJ databases">
        <authorList>
            <person name="Alioto T."/>
            <person name="Alioto T."/>
            <person name="Gomez Garrido J."/>
        </authorList>
    </citation>
    <scope>NUCLEOTIDE SEQUENCE</scope>
</reference>
<evidence type="ECO:0000256" key="6">
    <source>
        <dbReference type="ARBA" id="ARBA00023274"/>
    </source>
</evidence>
<keyword evidence="4" id="KW-0689">Ribosomal protein</keyword>
<keyword evidence="6" id="KW-0687">Ribonucleoprotein</keyword>
<evidence type="ECO:0000313" key="9">
    <source>
        <dbReference type="EMBL" id="CAH2294485.1"/>
    </source>
</evidence>